<dbReference type="NCBIfam" id="TIGR00705">
    <property type="entry name" value="SppA_67K"/>
    <property type="match status" value="1"/>
</dbReference>
<keyword evidence="5" id="KW-0720">Serine protease</keyword>
<evidence type="ECO:0000256" key="5">
    <source>
        <dbReference type="ARBA" id="ARBA00022825"/>
    </source>
</evidence>
<dbReference type="AlphaFoldDB" id="A0A969WCI2"/>
<organism evidence="10 11">
    <name type="scientific">Solimonas marina</name>
    <dbReference type="NCBI Taxonomy" id="2714601"/>
    <lineage>
        <taxon>Bacteria</taxon>
        <taxon>Pseudomonadati</taxon>
        <taxon>Pseudomonadota</taxon>
        <taxon>Gammaproteobacteria</taxon>
        <taxon>Nevskiales</taxon>
        <taxon>Nevskiaceae</taxon>
        <taxon>Solimonas</taxon>
    </lineage>
</organism>
<dbReference type="InterPro" id="IPR047272">
    <property type="entry name" value="S49_SppA_C"/>
</dbReference>
<evidence type="ECO:0000256" key="6">
    <source>
        <dbReference type="ARBA" id="ARBA00023136"/>
    </source>
</evidence>
<name>A0A969WCI2_9GAMM</name>
<protein>
    <submittedName>
        <fullName evidence="10">Signal peptide peptidase SppA</fullName>
    </submittedName>
</protein>
<dbReference type="CDD" id="cd07018">
    <property type="entry name" value="S49_SppA_67K_type"/>
    <property type="match status" value="1"/>
</dbReference>
<evidence type="ECO:0000256" key="4">
    <source>
        <dbReference type="ARBA" id="ARBA00022801"/>
    </source>
</evidence>
<keyword evidence="11" id="KW-1185">Reference proteome</keyword>
<dbReference type="InterPro" id="IPR029045">
    <property type="entry name" value="ClpP/crotonase-like_dom_sf"/>
</dbReference>
<evidence type="ECO:0000256" key="2">
    <source>
        <dbReference type="ARBA" id="ARBA00008683"/>
    </source>
</evidence>
<dbReference type="Pfam" id="PF01343">
    <property type="entry name" value="Peptidase_S49"/>
    <property type="match status" value="2"/>
</dbReference>
<evidence type="ECO:0000256" key="7">
    <source>
        <dbReference type="PIRSR" id="PIRSR001217-1"/>
    </source>
</evidence>
<evidence type="ECO:0000256" key="3">
    <source>
        <dbReference type="ARBA" id="ARBA00022670"/>
    </source>
</evidence>
<gene>
    <name evidence="10" type="primary">sppA</name>
    <name evidence="10" type="ORF">G7Y82_19145</name>
</gene>
<evidence type="ECO:0000259" key="9">
    <source>
        <dbReference type="Pfam" id="PF01343"/>
    </source>
</evidence>
<feature type="active site" description="Proton donor/acceptor" evidence="7">
    <location>
        <position position="203"/>
    </location>
</feature>
<accession>A0A969WCI2</accession>
<dbReference type="Proteomes" id="UP000653472">
    <property type="component" value="Unassembled WGS sequence"/>
</dbReference>
<comment type="similarity">
    <text evidence="2">Belongs to the peptidase S49 family.</text>
</comment>
<dbReference type="InterPro" id="IPR047217">
    <property type="entry name" value="S49_SppA_67K_type_N"/>
</dbReference>
<keyword evidence="3" id="KW-0645">Protease</keyword>
<reference evidence="10" key="1">
    <citation type="submission" date="2020-03" db="EMBL/GenBank/DDBJ databases">
        <title>Solimonas marina sp. nov., isolated from deep seawater of the Pacific Ocean.</title>
        <authorList>
            <person name="Liu X."/>
            <person name="Lai Q."/>
            <person name="Sun F."/>
            <person name="Gai Y."/>
            <person name="Li G."/>
            <person name="Shao Z."/>
        </authorList>
    </citation>
    <scope>NUCLEOTIDE SEQUENCE</scope>
    <source>
        <strain evidence="10">C16B3</strain>
    </source>
</reference>
<feature type="domain" description="Peptidase S49" evidence="9">
    <location>
        <begin position="394"/>
        <end position="545"/>
    </location>
</feature>
<keyword evidence="8" id="KW-0812">Transmembrane</keyword>
<evidence type="ECO:0000313" key="10">
    <source>
        <dbReference type="EMBL" id="NKF24432.1"/>
    </source>
</evidence>
<dbReference type="PANTHER" id="PTHR33209:SF1">
    <property type="entry name" value="PEPTIDASE S49 DOMAIN-CONTAINING PROTEIN"/>
    <property type="match status" value="1"/>
</dbReference>
<dbReference type="SUPFAM" id="SSF52096">
    <property type="entry name" value="ClpP/crotonase"/>
    <property type="match status" value="2"/>
</dbReference>
<dbReference type="Gene3D" id="3.90.226.10">
    <property type="entry name" value="2-enoyl-CoA Hydratase, Chain A, domain 1"/>
    <property type="match status" value="3"/>
</dbReference>
<dbReference type="InterPro" id="IPR002142">
    <property type="entry name" value="Peptidase_S49"/>
</dbReference>
<dbReference type="RefSeq" id="WP_168149739.1">
    <property type="nucleotide sequence ID" value="NZ_JAAVXB010000015.1"/>
</dbReference>
<keyword evidence="6 8" id="KW-0472">Membrane</keyword>
<dbReference type="CDD" id="cd07023">
    <property type="entry name" value="S49_Sppa_N_C"/>
    <property type="match status" value="1"/>
</dbReference>
<proteinExistence type="inferred from homology"/>
<sequence>MSDKPRSILGRLFHLLWALVSGFLKLIVIVVVIAGLALTWLALRGGHGVSVENNEPLVVAPSGQLVDQVDEDPGTRFLQNVNGQPPSQSSVHDIVEAFELAKNDPRIPFAVLKLDGLTGAGLPQLEEIVAAMKDFQKSGKKIIAWSPSYDQSFYYAAAQADEVVMDPMGSVSIEGFSLYTNYFKDALDKLGVDVHVFRVGEYKSAVEPYTRNDMSPDARAANVAWLGDLWTEYGKGIGEGRKLAPTATNDYVNGFVQGMKNYQGDAAAYAKASGLVTSVETLDQFRQRIGAKVGMDDDIGSFRQIHYLDYLTAVGGEAEKQRKAAAKGTVAVVFVQGEIVDGPGDVGQAGGDTITDLLDQARRDDDVSAVVLRVNSPGGSVWASEQIRRAVDRLKTDGKPVVVSMSTLAASGGYWVSMDADQIFAHDTTITGSIGIFGMIPTIDRGLAKLGIHTDGVGTTALAGAFAMDRPLSPEVGEILQAQIDKGYRDFIGGVSKARDIPVEKVNEIARGRVWSGERAKQLGLIDQIGGLPQAEDAAAKLAGLGPKDYDVEPMSPKRDFATEVLSRFSSEISLAWVPSGVRAWLQASSAQSELTHMLSSFNDPQGMYARCFCTPEQDSRRH</sequence>
<dbReference type="GO" id="GO:0016020">
    <property type="term" value="C:membrane"/>
    <property type="evidence" value="ECO:0007669"/>
    <property type="project" value="UniProtKB-SubCell"/>
</dbReference>
<comment type="caution">
    <text evidence="10">The sequence shown here is derived from an EMBL/GenBank/DDBJ whole genome shotgun (WGS) entry which is preliminary data.</text>
</comment>
<dbReference type="Gene3D" id="6.20.330.10">
    <property type="match status" value="1"/>
</dbReference>
<feature type="transmembrane region" description="Helical" evidence="8">
    <location>
        <begin position="12"/>
        <end position="43"/>
    </location>
</feature>
<dbReference type="InterPro" id="IPR004635">
    <property type="entry name" value="Pept_S49_SppA"/>
</dbReference>
<dbReference type="GO" id="GO:0006465">
    <property type="term" value="P:signal peptide processing"/>
    <property type="evidence" value="ECO:0007669"/>
    <property type="project" value="InterPro"/>
</dbReference>
<dbReference type="PANTHER" id="PTHR33209">
    <property type="entry name" value="PROTEASE 4"/>
    <property type="match status" value="1"/>
</dbReference>
<comment type="subcellular location">
    <subcellularLocation>
        <location evidence="1">Membrane</location>
    </subcellularLocation>
</comment>
<dbReference type="EMBL" id="JAAVXB010000015">
    <property type="protein sequence ID" value="NKF24432.1"/>
    <property type="molecule type" value="Genomic_DNA"/>
</dbReference>
<feature type="domain" description="Peptidase S49" evidence="9">
    <location>
        <begin position="135"/>
        <end position="291"/>
    </location>
</feature>
<evidence type="ECO:0000256" key="1">
    <source>
        <dbReference type="ARBA" id="ARBA00004370"/>
    </source>
</evidence>
<dbReference type="GO" id="GO:0008236">
    <property type="term" value="F:serine-type peptidase activity"/>
    <property type="evidence" value="ECO:0007669"/>
    <property type="project" value="UniProtKB-KW"/>
</dbReference>
<dbReference type="PIRSF" id="PIRSF001217">
    <property type="entry name" value="Protease_4_SppA"/>
    <property type="match status" value="1"/>
</dbReference>
<evidence type="ECO:0000313" key="11">
    <source>
        <dbReference type="Proteomes" id="UP000653472"/>
    </source>
</evidence>
<feature type="active site" description="Nucleophile" evidence="7">
    <location>
        <position position="411"/>
    </location>
</feature>
<dbReference type="NCBIfam" id="TIGR00706">
    <property type="entry name" value="SppA_dom"/>
    <property type="match status" value="1"/>
</dbReference>
<keyword evidence="8" id="KW-1133">Transmembrane helix</keyword>
<keyword evidence="4" id="KW-0378">Hydrolase</keyword>
<evidence type="ECO:0000256" key="8">
    <source>
        <dbReference type="SAM" id="Phobius"/>
    </source>
</evidence>
<dbReference type="InterPro" id="IPR004634">
    <property type="entry name" value="Pept_S49_pIV"/>
</dbReference>